<reference evidence="1" key="2">
    <citation type="submission" date="2025-09" db="UniProtKB">
        <authorList>
            <consortium name="Ensembl"/>
        </authorList>
    </citation>
    <scope>IDENTIFICATION</scope>
</reference>
<dbReference type="PANTHER" id="PTHR45904">
    <property type="entry name" value="TRNA (URACIL-5-)-METHYLTRANSFERASE"/>
    <property type="match status" value="1"/>
</dbReference>
<dbReference type="Proteomes" id="UP000694427">
    <property type="component" value="Unplaced"/>
</dbReference>
<dbReference type="AlphaFoldDB" id="A0A8C1II69"/>
<dbReference type="InterPro" id="IPR029063">
    <property type="entry name" value="SAM-dependent_MTases_sf"/>
</dbReference>
<dbReference type="SUPFAM" id="SSF53335">
    <property type="entry name" value="S-adenosyl-L-methionine-dependent methyltransferases"/>
    <property type="match status" value="1"/>
</dbReference>
<dbReference type="PANTHER" id="PTHR45904:SF1">
    <property type="entry name" value="TRNA (URACIL-5-)-METHYLTRANSFERASE HOMOLOG B"/>
    <property type="match status" value="1"/>
</dbReference>
<evidence type="ECO:0000313" key="2">
    <source>
        <dbReference type="Proteomes" id="UP000694427"/>
    </source>
</evidence>
<dbReference type="Gene3D" id="3.40.50.150">
    <property type="entry name" value="Vaccinia Virus protein VP39"/>
    <property type="match status" value="1"/>
</dbReference>
<name>A0A8C1II69_CYPCA</name>
<dbReference type="GO" id="GO:0003723">
    <property type="term" value="F:RNA binding"/>
    <property type="evidence" value="ECO:0007669"/>
    <property type="project" value="TreeGrafter"/>
</dbReference>
<proteinExistence type="predicted"/>
<dbReference type="InterPro" id="IPR045850">
    <property type="entry name" value="TRM2_met"/>
</dbReference>
<reference evidence="1" key="1">
    <citation type="submission" date="2025-08" db="UniProtKB">
        <authorList>
            <consortium name="Ensembl"/>
        </authorList>
    </citation>
    <scope>IDENTIFICATION</scope>
</reference>
<dbReference type="Ensembl" id="ENSCCRT00010019518.1">
    <property type="protein sequence ID" value="ENSCCRP00010017933.1"/>
    <property type="gene ID" value="ENSCCRG00010007630.1"/>
</dbReference>
<protein>
    <submittedName>
        <fullName evidence="1">Uncharacterized protein</fullName>
    </submittedName>
</protein>
<organism evidence="1 2">
    <name type="scientific">Cyprinus carpio</name>
    <name type="common">Common carp</name>
    <dbReference type="NCBI Taxonomy" id="7962"/>
    <lineage>
        <taxon>Eukaryota</taxon>
        <taxon>Metazoa</taxon>
        <taxon>Chordata</taxon>
        <taxon>Craniata</taxon>
        <taxon>Vertebrata</taxon>
        <taxon>Euteleostomi</taxon>
        <taxon>Actinopterygii</taxon>
        <taxon>Neopterygii</taxon>
        <taxon>Teleostei</taxon>
        <taxon>Ostariophysi</taxon>
        <taxon>Cypriniformes</taxon>
        <taxon>Cyprinidae</taxon>
        <taxon>Cyprininae</taxon>
        <taxon>Cyprinus</taxon>
    </lineage>
</organism>
<sequence>MSHAYKTMLLQLTWPLLKQMIVIPKTCFSYSITSRCAVNTVCKLVKRRKKRKPRPADWHILSWEERLAESVTLLWRMSYEEQLQWKQEQQNNILLEMTKHDGYREVDGNPKTVGFYIGNGKTGNIVCVHCDHLLNMPSKHKVFVLGFKFRISADSFLQVNRGAVEALYKTLSELNRAPVGGPMLDVCCGTGAIGISLSPQMERVIGIELIEQEGWPTLSSCQSLEEPSSHKKPCLYIMLVHSSSDYKRKITGEAFTKTVAIPVYLFPHTPHCELVLVFKR</sequence>
<keyword evidence="2" id="KW-1185">Reference proteome</keyword>
<dbReference type="Gene3D" id="2.40.50.1070">
    <property type="match status" value="1"/>
</dbReference>
<accession>A0A8C1II69</accession>
<evidence type="ECO:0000313" key="1">
    <source>
        <dbReference type="Ensembl" id="ENSCCRP00010017933.1"/>
    </source>
</evidence>